<organism evidence="1 2">
    <name type="scientific">Laccaria amethystina LaAM-08-1</name>
    <dbReference type="NCBI Taxonomy" id="1095629"/>
    <lineage>
        <taxon>Eukaryota</taxon>
        <taxon>Fungi</taxon>
        <taxon>Dikarya</taxon>
        <taxon>Basidiomycota</taxon>
        <taxon>Agaricomycotina</taxon>
        <taxon>Agaricomycetes</taxon>
        <taxon>Agaricomycetidae</taxon>
        <taxon>Agaricales</taxon>
        <taxon>Agaricineae</taxon>
        <taxon>Hydnangiaceae</taxon>
        <taxon>Laccaria</taxon>
    </lineage>
</organism>
<reference evidence="2" key="2">
    <citation type="submission" date="2015-01" db="EMBL/GenBank/DDBJ databases">
        <title>Evolutionary Origins and Diversification of the Mycorrhizal Mutualists.</title>
        <authorList>
            <consortium name="DOE Joint Genome Institute"/>
            <consortium name="Mycorrhizal Genomics Consortium"/>
            <person name="Kohler A."/>
            <person name="Kuo A."/>
            <person name="Nagy L.G."/>
            <person name="Floudas D."/>
            <person name="Copeland A."/>
            <person name="Barry K.W."/>
            <person name="Cichocki N."/>
            <person name="Veneault-Fourrey C."/>
            <person name="LaButti K."/>
            <person name="Lindquist E.A."/>
            <person name="Lipzen A."/>
            <person name="Lundell T."/>
            <person name="Morin E."/>
            <person name="Murat C."/>
            <person name="Riley R."/>
            <person name="Ohm R."/>
            <person name="Sun H."/>
            <person name="Tunlid A."/>
            <person name="Henrissat B."/>
            <person name="Grigoriev I.V."/>
            <person name="Hibbett D.S."/>
            <person name="Martin F."/>
        </authorList>
    </citation>
    <scope>NUCLEOTIDE SEQUENCE [LARGE SCALE GENOMIC DNA]</scope>
    <source>
        <strain evidence="2">LaAM-08-1</strain>
    </source>
</reference>
<gene>
    <name evidence="1" type="ORF">K443DRAFT_116463</name>
</gene>
<sequence length="58" mass="6784">MATLNRSQYFTVPHLFLQESIHSSGIPVESCRNPVIPVEFHWIPQEFLRNSTGFHWNS</sequence>
<dbReference type="AlphaFoldDB" id="A0A0C9WYX6"/>
<keyword evidence="2" id="KW-1185">Reference proteome</keyword>
<dbReference type="EMBL" id="KN839162">
    <property type="protein sequence ID" value="KIJ90531.1"/>
    <property type="molecule type" value="Genomic_DNA"/>
</dbReference>
<proteinExistence type="predicted"/>
<evidence type="ECO:0000313" key="1">
    <source>
        <dbReference type="EMBL" id="KIJ90531.1"/>
    </source>
</evidence>
<name>A0A0C9WYX6_9AGAR</name>
<evidence type="ECO:0000313" key="2">
    <source>
        <dbReference type="Proteomes" id="UP000054477"/>
    </source>
</evidence>
<protein>
    <submittedName>
        <fullName evidence="1">Uncharacterized protein</fullName>
    </submittedName>
</protein>
<feature type="non-terminal residue" evidence="1">
    <location>
        <position position="58"/>
    </location>
</feature>
<reference evidence="1 2" key="1">
    <citation type="submission" date="2014-04" db="EMBL/GenBank/DDBJ databases">
        <authorList>
            <consortium name="DOE Joint Genome Institute"/>
            <person name="Kuo A."/>
            <person name="Kohler A."/>
            <person name="Nagy L.G."/>
            <person name="Floudas D."/>
            <person name="Copeland A."/>
            <person name="Barry K.W."/>
            <person name="Cichocki N."/>
            <person name="Veneault-Fourrey C."/>
            <person name="LaButti K."/>
            <person name="Lindquist E.A."/>
            <person name="Lipzen A."/>
            <person name="Lundell T."/>
            <person name="Morin E."/>
            <person name="Murat C."/>
            <person name="Sun H."/>
            <person name="Tunlid A."/>
            <person name="Henrissat B."/>
            <person name="Grigoriev I.V."/>
            <person name="Hibbett D.S."/>
            <person name="Martin F."/>
            <person name="Nordberg H.P."/>
            <person name="Cantor M.N."/>
            <person name="Hua S.X."/>
        </authorList>
    </citation>
    <scope>NUCLEOTIDE SEQUENCE [LARGE SCALE GENOMIC DNA]</scope>
    <source>
        <strain evidence="1 2">LaAM-08-1</strain>
    </source>
</reference>
<accession>A0A0C9WYX6</accession>
<dbReference type="HOGENOM" id="CLU_2984534_0_0_1"/>
<dbReference type="OrthoDB" id="3111656at2759"/>
<dbReference type="Proteomes" id="UP000054477">
    <property type="component" value="Unassembled WGS sequence"/>
</dbReference>